<dbReference type="Proteomes" id="UP000199636">
    <property type="component" value="Unassembled WGS sequence"/>
</dbReference>
<evidence type="ECO:0000259" key="7">
    <source>
        <dbReference type="PROSITE" id="PS51007"/>
    </source>
</evidence>
<dbReference type="InterPro" id="IPR036909">
    <property type="entry name" value="Cyt_c-like_dom_sf"/>
</dbReference>
<proteinExistence type="predicted"/>
<keyword evidence="2 4" id="KW-0479">Metal-binding</keyword>
<keyword evidence="3 4" id="KW-0408">Iron</keyword>
<feature type="region of interest" description="Disordered" evidence="5">
    <location>
        <begin position="140"/>
        <end position="163"/>
    </location>
</feature>
<dbReference type="PROSITE" id="PS51007">
    <property type="entry name" value="CYTC"/>
    <property type="match status" value="1"/>
</dbReference>
<evidence type="ECO:0000256" key="1">
    <source>
        <dbReference type="ARBA" id="ARBA00022617"/>
    </source>
</evidence>
<dbReference type="Gene3D" id="1.10.760.10">
    <property type="entry name" value="Cytochrome c-like domain"/>
    <property type="match status" value="1"/>
</dbReference>
<feature type="signal peptide" evidence="6">
    <location>
        <begin position="1"/>
        <end position="27"/>
    </location>
</feature>
<evidence type="ECO:0000313" key="9">
    <source>
        <dbReference type="Proteomes" id="UP000199636"/>
    </source>
</evidence>
<reference evidence="9" key="1">
    <citation type="submission" date="2016-10" db="EMBL/GenBank/DDBJ databases">
        <authorList>
            <person name="Varghese N."/>
            <person name="Submissions S."/>
        </authorList>
    </citation>
    <scope>NUCLEOTIDE SEQUENCE [LARGE SCALE GENOMIC DNA]</scope>
    <source>
        <strain evidence="9">CCM 7469</strain>
    </source>
</reference>
<accession>A0A1G8FAT7</accession>
<dbReference type="OrthoDB" id="9811281at2"/>
<dbReference type="SUPFAM" id="SSF46626">
    <property type="entry name" value="Cytochrome c"/>
    <property type="match status" value="1"/>
</dbReference>
<evidence type="ECO:0000313" key="8">
    <source>
        <dbReference type="EMBL" id="SDH79246.1"/>
    </source>
</evidence>
<protein>
    <recommendedName>
        <fullName evidence="7">Cytochrome c domain-containing protein</fullName>
    </recommendedName>
</protein>
<feature type="chain" id="PRO_5011787172" description="Cytochrome c domain-containing protein" evidence="6">
    <location>
        <begin position="28"/>
        <end position="163"/>
    </location>
</feature>
<dbReference type="GO" id="GO:0020037">
    <property type="term" value="F:heme binding"/>
    <property type="evidence" value="ECO:0007669"/>
    <property type="project" value="InterPro"/>
</dbReference>
<dbReference type="AlphaFoldDB" id="A0A1G8FAT7"/>
<dbReference type="EMBL" id="FNDS01000003">
    <property type="protein sequence ID" value="SDH79246.1"/>
    <property type="molecule type" value="Genomic_DNA"/>
</dbReference>
<dbReference type="GO" id="GO:0046872">
    <property type="term" value="F:metal ion binding"/>
    <property type="evidence" value="ECO:0007669"/>
    <property type="project" value="UniProtKB-KW"/>
</dbReference>
<dbReference type="RefSeq" id="WP_090262124.1">
    <property type="nucleotide sequence ID" value="NZ_FNDS01000003.1"/>
</dbReference>
<evidence type="ECO:0000256" key="4">
    <source>
        <dbReference type="PROSITE-ProRule" id="PRU00433"/>
    </source>
</evidence>
<gene>
    <name evidence="8" type="ORF">SAMN05216272_103130</name>
</gene>
<evidence type="ECO:0000256" key="6">
    <source>
        <dbReference type="SAM" id="SignalP"/>
    </source>
</evidence>
<evidence type="ECO:0000256" key="3">
    <source>
        <dbReference type="ARBA" id="ARBA00023004"/>
    </source>
</evidence>
<dbReference type="STRING" id="428992.SAMN05216272_103130"/>
<evidence type="ECO:0000256" key="5">
    <source>
        <dbReference type="SAM" id="MobiDB-lite"/>
    </source>
</evidence>
<keyword evidence="1 4" id="KW-0349">Heme</keyword>
<evidence type="ECO:0000256" key="2">
    <source>
        <dbReference type="ARBA" id="ARBA00022723"/>
    </source>
</evidence>
<feature type="domain" description="Cytochrome c" evidence="7">
    <location>
        <begin position="31"/>
        <end position="134"/>
    </location>
</feature>
<keyword evidence="9" id="KW-1185">Reference proteome</keyword>
<dbReference type="InterPro" id="IPR009056">
    <property type="entry name" value="Cyt_c-like_dom"/>
</dbReference>
<keyword evidence="6" id="KW-0732">Signal</keyword>
<organism evidence="8 9">
    <name type="scientific">Pseudomonas panipatensis</name>
    <dbReference type="NCBI Taxonomy" id="428992"/>
    <lineage>
        <taxon>Bacteria</taxon>
        <taxon>Pseudomonadati</taxon>
        <taxon>Pseudomonadota</taxon>
        <taxon>Gammaproteobacteria</taxon>
        <taxon>Pseudomonadales</taxon>
        <taxon>Pseudomonadaceae</taxon>
        <taxon>Pseudomonas</taxon>
    </lineage>
</organism>
<sequence length="163" mass="17604">MPSLPAAGALSGCLCLFPLLAATAALAEEADHLQRGRYLVQVAGCNDCHTPGYAMAPEKVPESLWLTGDQLGWSGPWGTTYPANLRLFMQGYSEEQWLDAAHKANFRPPMPSHALRVMHDDDLRSLYRYIRHLGPAGQAAPAYLPPGTQPTGPAVLFPQPPAS</sequence>
<name>A0A1G8FAT7_9PSED</name>
<dbReference type="GO" id="GO:0009055">
    <property type="term" value="F:electron transfer activity"/>
    <property type="evidence" value="ECO:0007669"/>
    <property type="project" value="InterPro"/>
</dbReference>